<dbReference type="InterPro" id="IPR047216">
    <property type="entry name" value="Endonuclease_DUF559_bact"/>
</dbReference>
<evidence type="ECO:0000313" key="3">
    <source>
        <dbReference type="Proteomes" id="UP000430692"/>
    </source>
</evidence>
<proteinExistence type="predicted"/>
<dbReference type="InterPro" id="IPR049468">
    <property type="entry name" value="Restrct_endonuc-II-like_dom"/>
</dbReference>
<protein>
    <submittedName>
        <fullName evidence="2">DUF559 domain-containing protein</fullName>
    </submittedName>
</protein>
<comment type="caution">
    <text evidence="2">The sequence shown here is derived from an EMBL/GenBank/DDBJ whole genome shotgun (WGS) entry which is preliminary data.</text>
</comment>
<dbReference type="Proteomes" id="UP000430692">
    <property type="component" value="Unassembled WGS sequence"/>
</dbReference>
<organism evidence="2 3">
    <name type="scientific">Shimazuella alba</name>
    <dbReference type="NCBI Taxonomy" id="2690964"/>
    <lineage>
        <taxon>Bacteria</taxon>
        <taxon>Bacillati</taxon>
        <taxon>Bacillota</taxon>
        <taxon>Bacilli</taxon>
        <taxon>Bacillales</taxon>
        <taxon>Thermoactinomycetaceae</taxon>
        <taxon>Shimazuella</taxon>
    </lineage>
</organism>
<dbReference type="EMBL" id="WUUL01000012">
    <property type="protein sequence ID" value="MXQ55201.1"/>
    <property type="molecule type" value="Genomic_DNA"/>
</dbReference>
<dbReference type="RefSeq" id="WP_160802551.1">
    <property type="nucleotide sequence ID" value="NZ_WUUL01000012.1"/>
</dbReference>
<evidence type="ECO:0000259" key="1">
    <source>
        <dbReference type="Pfam" id="PF18741"/>
    </source>
</evidence>
<evidence type="ECO:0000313" key="2">
    <source>
        <dbReference type="EMBL" id="MXQ55201.1"/>
    </source>
</evidence>
<dbReference type="SUPFAM" id="SSF52980">
    <property type="entry name" value="Restriction endonuclease-like"/>
    <property type="match status" value="1"/>
</dbReference>
<dbReference type="InterPro" id="IPR011335">
    <property type="entry name" value="Restrct_endonuc-II-like"/>
</dbReference>
<keyword evidence="3" id="KW-1185">Reference proteome</keyword>
<feature type="domain" description="Restriction endonuclease type II-like" evidence="1">
    <location>
        <begin position="80"/>
        <end position="146"/>
    </location>
</feature>
<dbReference type="AlphaFoldDB" id="A0A6I4VX27"/>
<gene>
    <name evidence="2" type="ORF">GSM42_16055</name>
</gene>
<reference evidence="2 3" key="1">
    <citation type="submission" date="2019-12" db="EMBL/GenBank/DDBJ databases">
        <title>Whole-genome analyses of novel actinobacteria.</title>
        <authorList>
            <person name="Sahin N."/>
            <person name="Saygin H."/>
        </authorList>
    </citation>
    <scope>NUCLEOTIDE SEQUENCE [LARGE SCALE GENOMIC DNA]</scope>
    <source>
        <strain evidence="2 3">KC615</strain>
    </source>
</reference>
<dbReference type="Pfam" id="PF18741">
    <property type="entry name" value="MTES_1575"/>
    <property type="match status" value="1"/>
</dbReference>
<dbReference type="PANTHER" id="PTHR38590:SF1">
    <property type="entry name" value="BLL0828 PROTEIN"/>
    <property type="match status" value="1"/>
</dbReference>
<dbReference type="Gene3D" id="3.40.960.10">
    <property type="entry name" value="VSR Endonuclease"/>
    <property type="match status" value="1"/>
</dbReference>
<accession>A0A6I4VX27</accession>
<name>A0A6I4VX27_9BACL</name>
<dbReference type="PANTHER" id="PTHR38590">
    <property type="entry name" value="BLL0828 PROTEIN"/>
    <property type="match status" value="1"/>
</dbReference>
<sequence>MKNNRNNYKRQRIIRRKYIEFKKAFKRKARVPLYPFLAIQFILEQMKLGYKPSLDRIVFQTDSPLERMLYYAIRCDYKGKIVPQYPLGPYWVDLAIPSRKLALECDGQAYHSSSKMKEHDRKRDAYMKRMGWKVMRFTYQDLLQDQLPISIQKIYTYMNPKSISKNKKAN</sequence>